<dbReference type="GO" id="GO:0005634">
    <property type="term" value="C:nucleus"/>
    <property type="evidence" value="ECO:0007669"/>
    <property type="project" value="UniProtKB-SubCell"/>
</dbReference>
<dbReference type="GO" id="GO:0005694">
    <property type="term" value="C:chromosome"/>
    <property type="evidence" value="ECO:0007669"/>
    <property type="project" value="UniProtKB-SubCell"/>
</dbReference>
<evidence type="ECO:0008006" key="11">
    <source>
        <dbReference type="Google" id="ProtNLM"/>
    </source>
</evidence>
<feature type="domain" description="Synaptonemal complex protein 2 Spt16M-like" evidence="8">
    <location>
        <begin position="245"/>
        <end position="356"/>
    </location>
</feature>
<dbReference type="PANTHER" id="PTHR15607:SF18">
    <property type="entry name" value="SYNAPTONEMAL COMPLEX PROTEIN 2-LIKE ISOFORM X1"/>
    <property type="match status" value="1"/>
</dbReference>
<sequence length="791" mass="89536">MQTVQTRQVMTFEITLEEAFINNNAATIVDALRDEKASKSLVNRLDKVANKELDRNNFKNVSLLLRAIESLSQSDEDVLEGLKSAHGLPNLIEEFYDVSMSICRISMEGRSQIQEVFVLRFGTLVIDTDVSFRLRLEAIRTINSILDGATKEERKKFCMSDDHCALLEEFAKVVLTVGDYEMQVAISEALCRMTMKKWREEVVYKWFSDRAFADSFKAINDREFETDCRRFLNELNNSFGDERRVVTFPCKKAFLDLIELFMPDDKNLDKFWIDFNLGTSCISFFINDPEGVLWESINLAKAAVSKYNVVGCDDQKILTVHMIIPICHSKTKGKTVKIIFDSQYDIENVVQRVFGKDLLLSVPTVRKETLPSPSPLATTEQAGVSAVGHRHQPEVMLQQREDDVFHLNNHSDTEVVRAKARLFSQSTSSNGSAKSTPDTGSKRKEFHKTSHSRHASESDSRGTLGEKRRRHSIRFDYTRKRPKLKSKLKILPLSSASSAEEPVVVKHSTPAPESVFQQQKRLPAPKDQGLDISPVPVKTWQVPDSGFPEETGDSIFDQRGQAAAGAEECITSKVTVSPSAMKRNKDIPAAVLGLVPEKQQTLQEEDQLGPGLTPTLPYPSSPRDGKKERITMMLTEGSESEMDSGVISAFQTFKNHLREHFASRYRKIESQSLESLSDCKKNVTSLLRTVHNHRLMHLERFHNTVVTELANLEQDCLSLKEVERETVNFWRTESQTVELFCDRQQKRLQSLELLRKSTGREASQEDVATSSQETPLEKDGNVLSTKTPTTI</sequence>
<dbReference type="OrthoDB" id="10256849at2759"/>
<dbReference type="Proteomes" id="UP001046870">
    <property type="component" value="Chromosome 2"/>
</dbReference>
<feature type="region of interest" description="Disordered" evidence="6">
    <location>
        <begin position="603"/>
        <end position="625"/>
    </location>
</feature>
<comment type="caution">
    <text evidence="9">The sequence shown here is derived from an EMBL/GenBank/DDBJ whole genome shotgun (WGS) entry which is preliminary data.</text>
</comment>
<feature type="domain" description="Synaptonemal complex protein 2 armadillo-repeat-like" evidence="7">
    <location>
        <begin position="80"/>
        <end position="153"/>
    </location>
</feature>
<keyword evidence="10" id="KW-1185">Reference proteome</keyword>
<dbReference type="InterPro" id="IPR041322">
    <property type="entry name" value="SYCP2_ARLD"/>
</dbReference>
<evidence type="ECO:0000256" key="1">
    <source>
        <dbReference type="ARBA" id="ARBA00004123"/>
    </source>
</evidence>
<dbReference type="InterPro" id="IPR040560">
    <property type="entry name" value="SYCP2_SLD"/>
</dbReference>
<proteinExistence type="inferred from homology"/>
<dbReference type="AlphaFoldDB" id="A0A9D3QFV7"/>
<keyword evidence="5" id="KW-0539">Nucleus</keyword>
<name>A0A9D3QFV7_MEGAT</name>
<feature type="compositionally biased region" description="Polar residues" evidence="6">
    <location>
        <begin position="423"/>
        <end position="439"/>
    </location>
</feature>
<evidence type="ECO:0000259" key="8">
    <source>
        <dbReference type="Pfam" id="PF18584"/>
    </source>
</evidence>
<evidence type="ECO:0000313" key="10">
    <source>
        <dbReference type="Proteomes" id="UP001046870"/>
    </source>
</evidence>
<evidence type="ECO:0000256" key="3">
    <source>
        <dbReference type="ARBA" id="ARBA00007960"/>
    </source>
</evidence>
<feature type="compositionally biased region" description="Polar residues" evidence="6">
    <location>
        <begin position="782"/>
        <end position="791"/>
    </location>
</feature>
<accession>A0A9D3QFV7</accession>
<reference evidence="9" key="1">
    <citation type="submission" date="2021-01" db="EMBL/GenBank/DDBJ databases">
        <authorList>
            <person name="Zahm M."/>
            <person name="Roques C."/>
            <person name="Cabau C."/>
            <person name="Klopp C."/>
            <person name="Donnadieu C."/>
            <person name="Jouanno E."/>
            <person name="Lampietro C."/>
            <person name="Louis A."/>
            <person name="Herpin A."/>
            <person name="Echchiki A."/>
            <person name="Berthelot C."/>
            <person name="Parey E."/>
            <person name="Roest-Crollius H."/>
            <person name="Braasch I."/>
            <person name="Postlethwait J."/>
            <person name="Bobe J."/>
            <person name="Montfort J."/>
            <person name="Bouchez O."/>
            <person name="Begum T."/>
            <person name="Mejri S."/>
            <person name="Adams A."/>
            <person name="Chen W.-J."/>
            <person name="Guiguen Y."/>
        </authorList>
    </citation>
    <scope>NUCLEOTIDE SEQUENCE</scope>
    <source>
        <strain evidence="9">YG-15Mar2019-1</strain>
        <tissue evidence="9">Brain</tissue>
    </source>
</reference>
<dbReference type="EMBL" id="JAFDVH010000002">
    <property type="protein sequence ID" value="KAG7488612.1"/>
    <property type="molecule type" value="Genomic_DNA"/>
</dbReference>
<dbReference type="Pfam" id="PF18581">
    <property type="entry name" value="SYCP2_ARLD"/>
    <property type="match status" value="2"/>
</dbReference>
<protein>
    <recommendedName>
        <fullName evidence="11">Synaptonemal complex protein 2-like</fullName>
    </recommendedName>
</protein>
<feature type="region of interest" description="Disordered" evidence="6">
    <location>
        <begin position="759"/>
        <end position="791"/>
    </location>
</feature>
<comment type="similarity">
    <text evidence="3">Belongs to the SYCP2 family.</text>
</comment>
<comment type="subcellular location">
    <subcellularLocation>
        <location evidence="2">Chromosome</location>
    </subcellularLocation>
    <subcellularLocation>
        <location evidence="1">Nucleus</location>
    </subcellularLocation>
</comment>
<evidence type="ECO:0000256" key="6">
    <source>
        <dbReference type="SAM" id="MobiDB-lite"/>
    </source>
</evidence>
<keyword evidence="4" id="KW-0158">Chromosome</keyword>
<evidence type="ECO:0000256" key="2">
    <source>
        <dbReference type="ARBA" id="ARBA00004286"/>
    </source>
</evidence>
<feature type="compositionally biased region" description="Basic residues" evidence="6">
    <location>
        <begin position="444"/>
        <end position="453"/>
    </location>
</feature>
<dbReference type="Pfam" id="PF18584">
    <property type="entry name" value="SYCP2_SLD"/>
    <property type="match status" value="1"/>
</dbReference>
<dbReference type="InterPro" id="IPR024835">
    <property type="entry name" value="SYCP2-like"/>
</dbReference>
<evidence type="ECO:0000259" key="7">
    <source>
        <dbReference type="Pfam" id="PF18581"/>
    </source>
</evidence>
<gene>
    <name evidence="9" type="ORF">MATL_G00036760</name>
</gene>
<organism evidence="9 10">
    <name type="scientific">Megalops atlanticus</name>
    <name type="common">Tarpon</name>
    <name type="synonym">Clupea gigantea</name>
    <dbReference type="NCBI Taxonomy" id="7932"/>
    <lineage>
        <taxon>Eukaryota</taxon>
        <taxon>Metazoa</taxon>
        <taxon>Chordata</taxon>
        <taxon>Craniata</taxon>
        <taxon>Vertebrata</taxon>
        <taxon>Euteleostomi</taxon>
        <taxon>Actinopterygii</taxon>
        <taxon>Neopterygii</taxon>
        <taxon>Teleostei</taxon>
        <taxon>Elopiformes</taxon>
        <taxon>Megalopidae</taxon>
        <taxon>Megalops</taxon>
    </lineage>
</organism>
<feature type="domain" description="Synaptonemal complex protein 2 armadillo-repeat-like" evidence="7">
    <location>
        <begin position="12"/>
        <end position="77"/>
    </location>
</feature>
<evidence type="ECO:0000313" key="9">
    <source>
        <dbReference type="EMBL" id="KAG7488612.1"/>
    </source>
</evidence>
<feature type="region of interest" description="Disordered" evidence="6">
    <location>
        <begin position="368"/>
        <end position="390"/>
    </location>
</feature>
<dbReference type="PANTHER" id="PTHR15607">
    <property type="entry name" value="SYNAPTONEMAL COMPLEX PROTEIN-RELATED"/>
    <property type="match status" value="1"/>
</dbReference>
<evidence type="ECO:0000256" key="4">
    <source>
        <dbReference type="ARBA" id="ARBA00022454"/>
    </source>
</evidence>
<feature type="region of interest" description="Disordered" evidence="6">
    <location>
        <begin position="525"/>
        <end position="547"/>
    </location>
</feature>
<feature type="region of interest" description="Disordered" evidence="6">
    <location>
        <begin position="422"/>
        <end position="479"/>
    </location>
</feature>
<evidence type="ECO:0000256" key="5">
    <source>
        <dbReference type="ARBA" id="ARBA00023242"/>
    </source>
</evidence>
<feature type="compositionally biased region" description="Basic and acidic residues" evidence="6">
    <location>
        <begin position="454"/>
        <end position="466"/>
    </location>
</feature>